<dbReference type="AlphaFoldDB" id="A0AAW0F1X0"/>
<proteinExistence type="predicted"/>
<gene>
    <name evidence="1" type="ORF">NESM_000940700</name>
</gene>
<evidence type="ECO:0000313" key="1">
    <source>
        <dbReference type="EMBL" id="KAK7199596.1"/>
    </source>
</evidence>
<name>A0AAW0F1X0_9TRYP</name>
<sequence length="116" mass="12263">MRYGTPRQPTSSSKEKAMWTGLARLVDRNAGTSASTTARKPFMSQAPRPYSLPSLSTMVKGSLSHAWPSTGTTSVWPDSTTPPCVAPFDAGSVAHRLACVLAGLCTRVAVTPTLAR</sequence>
<organism evidence="1 2">
    <name type="scientific">Novymonas esmeraldas</name>
    <dbReference type="NCBI Taxonomy" id="1808958"/>
    <lineage>
        <taxon>Eukaryota</taxon>
        <taxon>Discoba</taxon>
        <taxon>Euglenozoa</taxon>
        <taxon>Kinetoplastea</taxon>
        <taxon>Metakinetoplastina</taxon>
        <taxon>Trypanosomatida</taxon>
        <taxon>Trypanosomatidae</taxon>
        <taxon>Novymonas</taxon>
    </lineage>
</organism>
<protein>
    <submittedName>
        <fullName evidence="1">Uncharacterized protein</fullName>
    </submittedName>
</protein>
<reference evidence="1 2" key="1">
    <citation type="journal article" date="2021" name="MBio">
        <title>A New Model Trypanosomatid, Novymonas esmeraldas: Genomic Perception of Its 'Candidatus Pandoraea novymonadis' Endosymbiont.</title>
        <authorList>
            <person name="Zakharova A."/>
            <person name="Saura A."/>
            <person name="Butenko A."/>
            <person name="Podesvova L."/>
            <person name="Warmusova S."/>
            <person name="Kostygov A.Y."/>
            <person name="Nenarokova A."/>
            <person name="Lukes J."/>
            <person name="Opperdoes F.R."/>
            <person name="Yurchenko V."/>
        </authorList>
    </citation>
    <scope>NUCLEOTIDE SEQUENCE [LARGE SCALE GENOMIC DNA]</scope>
    <source>
        <strain evidence="1 2">E262AT.01</strain>
    </source>
</reference>
<keyword evidence="2" id="KW-1185">Reference proteome</keyword>
<accession>A0AAW0F1X0</accession>
<comment type="caution">
    <text evidence="1">The sequence shown here is derived from an EMBL/GenBank/DDBJ whole genome shotgun (WGS) entry which is preliminary data.</text>
</comment>
<evidence type="ECO:0000313" key="2">
    <source>
        <dbReference type="Proteomes" id="UP001430356"/>
    </source>
</evidence>
<dbReference type="Proteomes" id="UP001430356">
    <property type="component" value="Unassembled WGS sequence"/>
</dbReference>
<dbReference type="EMBL" id="JAECZO010000840">
    <property type="protein sequence ID" value="KAK7199596.1"/>
    <property type="molecule type" value="Genomic_DNA"/>
</dbReference>